<proteinExistence type="predicted"/>
<evidence type="ECO:0000313" key="2">
    <source>
        <dbReference type="Proteomes" id="UP001163223"/>
    </source>
</evidence>
<dbReference type="Proteomes" id="UP001163223">
    <property type="component" value="Chromosome"/>
</dbReference>
<gene>
    <name evidence="1" type="ORF">OXU80_26080</name>
</gene>
<protein>
    <submittedName>
        <fullName evidence="1">TIGR02300 family protein</fullName>
    </submittedName>
</protein>
<evidence type="ECO:0000313" key="1">
    <source>
        <dbReference type="EMBL" id="WAJ28247.1"/>
    </source>
</evidence>
<sequence>MARPELGTKRVDPENGRKFYDLGKNPIVSPYTGTSYALSFFDPPASAPSRRAAPQYTHREEQAVEAVETDEDDAEDEEISLTNIEDDENDAAKLPSDDVDGDGDDEASDDDDDGDDGRILAIDEDDDADLSDIARPRDEE</sequence>
<dbReference type="EMBL" id="CP113520">
    <property type="protein sequence ID" value="WAJ28247.1"/>
    <property type="molecule type" value="Genomic_DNA"/>
</dbReference>
<reference evidence="1" key="1">
    <citation type="submission" date="2022-11" db="EMBL/GenBank/DDBJ databases">
        <title>beta-Carotene-producing bacterium, Jeongeuplla avenae sp. nov., alleviates the salt stress of Arabidopsis seedlings.</title>
        <authorList>
            <person name="Jiang L."/>
            <person name="Lee J."/>
        </authorList>
    </citation>
    <scope>NUCLEOTIDE SEQUENCE</scope>
    <source>
        <strain evidence="1">DY_R2A_6</strain>
    </source>
</reference>
<keyword evidence="2" id="KW-1185">Reference proteome</keyword>
<name>A0ACD4NNA4_9HYPH</name>
<accession>A0ACD4NNA4</accession>
<organism evidence="1 2">
    <name type="scientific">Antarcticirhabdus aurantiaca</name>
    <dbReference type="NCBI Taxonomy" id="2606717"/>
    <lineage>
        <taxon>Bacteria</taxon>
        <taxon>Pseudomonadati</taxon>
        <taxon>Pseudomonadota</taxon>
        <taxon>Alphaproteobacteria</taxon>
        <taxon>Hyphomicrobiales</taxon>
        <taxon>Aurantimonadaceae</taxon>
        <taxon>Antarcticirhabdus</taxon>
    </lineage>
</organism>